<evidence type="ECO:0000259" key="2">
    <source>
        <dbReference type="PROSITE" id="PS50821"/>
    </source>
</evidence>
<comment type="caution">
    <text evidence="4">The sequence shown here is derived from an EMBL/GenBank/DDBJ whole genome shotgun (WGS) entry which is preliminary data.</text>
</comment>
<dbReference type="Proteomes" id="UP001281761">
    <property type="component" value="Unassembled WGS sequence"/>
</dbReference>
<dbReference type="InterPro" id="IPR012337">
    <property type="entry name" value="RNaseH-like_sf"/>
</dbReference>
<dbReference type="EMBL" id="JARBJD010000011">
    <property type="protein sequence ID" value="KAK2962400.1"/>
    <property type="molecule type" value="Genomic_DNA"/>
</dbReference>
<evidence type="ECO:0000313" key="5">
    <source>
        <dbReference type="Proteomes" id="UP001281761"/>
    </source>
</evidence>
<dbReference type="Gene3D" id="3.40.50.2300">
    <property type="match status" value="1"/>
</dbReference>
<dbReference type="Gene3D" id="2.170.260.10">
    <property type="entry name" value="paz domain"/>
    <property type="match status" value="1"/>
</dbReference>
<evidence type="ECO:0000313" key="4">
    <source>
        <dbReference type="EMBL" id="KAK2962400.1"/>
    </source>
</evidence>
<feature type="domain" description="PAZ" evidence="2">
    <location>
        <begin position="195"/>
        <end position="312"/>
    </location>
</feature>
<dbReference type="Pfam" id="PF02170">
    <property type="entry name" value="PAZ"/>
    <property type="match status" value="1"/>
</dbReference>
<keyword evidence="5" id="KW-1185">Reference proteome</keyword>
<dbReference type="InterPro" id="IPR036085">
    <property type="entry name" value="PAZ_dom_sf"/>
</dbReference>
<dbReference type="InterPro" id="IPR003100">
    <property type="entry name" value="PAZ_dom"/>
</dbReference>
<dbReference type="PROSITE" id="PS50822">
    <property type="entry name" value="PIWI"/>
    <property type="match status" value="1"/>
</dbReference>
<dbReference type="PANTHER" id="PTHR22891">
    <property type="entry name" value="EUKARYOTIC TRANSLATION INITIATION FACTOR 2C"/>
    <property type="match status" value="1"/>
</dbReference>
<dbReference type="SUPFAM" id="SSF53098">
    <property type="entry name" value="Ribonuclease H-like"/>
    <property type="match status" value="1"/>
</dbReference>
<dbReference type="SUPFAM" id="SSF101690">
    <property type="entry name" value="PAZ domain"/>
    <property type="match status" value="1"/>
</dbReference>
<name>A0ABQ9YFA5_9EUKA</name>
<dbReference type="SMART" id="SM00949">
    <property type="entry name" value="PAZ"/>
    <property type="match status" value="1"/>
</dbReference>
<proteinExistence type="inferred from homology"/>
<accession>A0ABQ9YFA5</accession>
<dbReference type="Pfam" id="PF02171">
    <property type="entry name" value="Piwi"/>
    <property type="match status" value="1"/>
</dbReference>
<protein>
    <submittedName>
        <fullName evidence="4">Piwi-like protein</fullName>
    </submittedName>
</protein>
<reference evidence="4 5" key="1">
    <citation type="journal article" date="2022" name="bioRxiv">
        <title>Genomics of Preaxostyla Flagellates Illuminates Evolutionary Transitions and the Path Towards Mitochondrial Loss.</title>
        <authorList>
            <person name="Novak L.V.F."/>
            <person name="Treitli S.C."/>
            <person name="Pyrih J."/>
            <person name="Halakuc P."/>
            <person name="Pipaliya S.V."/>
            <person name="Vacek V."/>
            <person name="Brzon O."/>
            <person name="Soukal P."/>
            <person name="Eme L."/>
            <person name="Dacks J.B."/>
            <person name="Karnkowska A."/>
            <person name="Elias M."/>
            <person name="Hampl V."/>
        </authorList>
    </citation>
    <scope>NUCLEOTIDE SEQUENCE [LARGE SCALE GENOMIC DNA]</scope>
    <source>
        <strain evidence="4">NAU3</strain>
        <tissue evidence="4">Gut</tissue>
    </source>
</reference>
<dbReference type="SMART" id="SM00950">
    <property type="entry name" value="Piwi"/>
    <property type="match status" value="1"/>
</dbReference>
<comment type="similarity">
    <text evidence="1">Belongs to the argonaute family.</text>
</comment>
<sequence length="789" mass="90342">MSEIVHFAPRPPIQAPSGGSRGLHIVANSYQIKVKISVFQYSVHFEPLLDSQRERKRRQKIIDRLIDESLAPLRCVFDNTSLYSFGSPLDNVQFQVVDTIQGKKQDFTIGFELVRESNPGDNSFPLQQLNVLLKGVQAQNGFVQIRRDMVHPANKQELPKYRLEIWSGTRFSIYLSQKGPMMVADKIHSILRKDTVLDFLNKNDGIRREDKVESLEGMFILTKHGDHFLTYRIVKVLTDQTPRTYTFMRRAGKDATVQETVEQYFKDCYSITLKPNQPLLLCMATGSGGRVFKITASSKPVAIPSELAFMTGIPEEFHSDFFAMKEIKDRIGSSPQERKRQIEDVTRTLFQSPQFPQSGIEAISNTMVPIDARVCAPVVLRWGGNKQEEVRNGSFRDSVTRNTLIAPVALQKWLLVYQKQDERNIAQFMDALRKVAKNPQLVANPDKIIVDNERTFFDQFKKDFGPQYKDHQLVIFILPKKTTTLYRNLKQHTNCACGVMSQCIISKNIQRINLSVISGLWLQIVAKVKGSCWRIQNPTWVKQNPESTKKESGGVMVCSIDVSRSMKKKQSYAALVASYSNDMTQYHLRTMILKGRQELLTERLDKFIKMSIELYERENKAPPSTIIMYRDGVGDSQFEAAVQGEYNMILKGIRDYAPQPVYRPQTAYIMVNKRINHRFFTPNGDNIQPGTIVDTVVTSPLYYDFFLVAQSVNRFTTALPTRFVVLQSDLKWTNHQLQDFTYQLCHLYCNFPGAISLPMPVQVAHKLSLYSQDILDGKDSKISQLPFIF</sequence>
<evidence type="ECO:0000259" key="3">
    <source>
        <dbReference type="PROSITE" id="PS50822"/>
    </source>
</evidence>
<dbReference type="InterPro" id="IPR036397">
    <property type="entry name" value="RNaseH_sf"/>
</dbReference>
<feature type="domain" description="Piwi" evidence="3">
    <location>
        <begin position="473"/>
        <end position="776"/>
    </location>
</feature>
<dbReference type="Gene3D" id="3.30.420.10">
    <property type="entry name" value="Ribonuclease H-like superfamily/Ribonuclease H"/>
    <property type="match status" value="1"/>
</dbReference>
<organism evidence="4 5">
    <name type="scientific">Blattamonas nauphoetae</name>
    <dbReference type="NCBI Taxonomy" id="2049346"/>
    <lineage>
        <taxon>Eukaryota</taxon>
        <taxon>Metamonada</taxon>
        <taxon>Preaxostyla</taxon>
        <taxon>Oxymonadida</taxon>
        <taxon>Blattamonas</taxon>
    </lineage>
</organism>
<evidence type="ECO:0000256" key="1">
    <source>
        <dbReference type="RuleBase" id="RU361178"/>
    </source>
</evidence>
<dbReference type="InterPro" id="IPR003165">
    <property type="entry name" value="Piwi"/>
</dbReference>
<dbReference type="PROSITE" id="PS50821">
    <property type="entry name" value="PAZ"/>
    <property type="match status" value="1"/>
</dbReference>
<gene>
    <name evidence="4" type="ORF">BLNAU_2643</name>
</gene>